<dbReference type="SMART" id="SM00710">
    <property type="entry name" value="PbH1"/>
    <property type="match status" value="10"/>
</dbReference>
<evidence type="ECO:0000256" key="1">
    <source>
        <dbReference type="ARBA" id="ARBA00001255"/>
    </source>
</evidence>
<dbReference type="Pfam" id="PF23764">
    <property type="entry name" value="Beta-barrel_GLAA-B_II"/>
    <property type="match status" value="2"/>
</dbReference>
<comment type="catalytic activity">
    <reaction evidence="2">
        <text>Hydrolysis of terminal, non-reducing branched (1-&gt;3)-alpha-D-galactosidic residues, producing free D-galactose.</text>
        <dbReference type="EC" id="3.2.1.n1"/>
    </reaction>
</comment>
<feature type="domain" description="GLAA-B beta-barrel" evidence="8">
    <location>
        <begin position="724"/>
        <end position="796"/>
    </location>
</feature>
<keyword evidence="4" id="KW-0677">Repeat</keyword>
<dbReference type="AlphaFoldDB" id="A0A383TW23"/>
<dbReference type="Pfam" id="PF23763">
    <property type="entry name" value="Beta-barrel_GLAA-B_I"/>
    <property type="match status" value="1"/>
</dbReference>
<dbReference type="InterPro" id="IPR057275">
    <property type="entry name" value="Beta-barrel_GLAA-B_I"/>
</dbReference>
<dbReference type="GO" id="GO:0004557">
    <property type="term" value="F:alpha-galactosidase activity"/>
    <property type="evidence" value="ECO:0007669"/>
    <property type="project" value="UniProtKB-EC"/>
</dbReference>
<comment type="catalytic activity">
    <reaction evidence="1">
        <text>Hydrolysis of terminal, non-reducing alpha-D-galactose residues in alpha-D-galactosides, including galactose oligosaccharides, galactomannans and galactolipids.</text>
        <dbReference type="EC" id="3.2.1.22"/>
    </reaction>
</comment>
<dbReference type="PROSITE" id="PS51257">
    <property type="entry name" value="PROKAR_LIPOPROTEIN"/>
    <property type="match status" value="1"/>
</dbReference>
<keyword evidence="6 9" id="KW-0326">Glycosidase</keyword>
<evidence type="ECO:0000259" key="7">
    <source>
        <dbReference type="Pfam" id="PF23763"/>
    </source>
</evidence>
<dbReference type="EC" id="3.2.1.-" evidence="9"/>
<evidence type="ECO:0000313" key="10">
    <source>
        <dbReference type="Proteomes" id="UP000262142"/>
    </source>
</evidence>
<gene>
    <name evidence="9" type="primary">glaB</name>
    <name evidence="9" type="ORF">SAMEA104719789_00291</name>
</gene>
<name>A0A383TW23_9FLAO</name>
<sequence length="993" mass="113263">MRLHSLVFLLPFLFILGCRSNVSSSGEERIISFETFGIQPNSKKNASIFAKKLIDSLQKIPADERVKVIFPKGRYDFYATGSFTREYYISNHDQLNPKNVAFALENLENITIDGQGSEFIFHGRMIPFSIIKGENISLQNFSIDFENPAFRQLTILAVDENKGEVTASVFPENNHVIENHKFYRTGESYELNLFQAMPFRADRRLAYQRSDVAFNPKEIEEISPNQLRIKGWYQIPLTSVGERFALRSHKRPTPGVFISQSKNTAVDNIQLHYAEGMGLLAQMSENIFLDGFSVALKGKDDPRYFTTQADATHFSACKGVIVSKNGLYEGMADDAINVHGTYLKIIKRLDAKTVQAQYMHPQAWGFVWGEKGDEVQFLESEKMELLGDNFTTKIASIYAVDQPRAFGAKVFEITFENEIPKEINEKGKFSVENLTWTPEVIFSNNVIRNNRARGALFSTPKKVICENNVFDHTHGTAILLCGDSNGWYETGACREVIIRNNQFINALTSNYQFTNAIISIYPEIPNLEGQEKFFHSGIVIENNTFETFDQPILYAKSTDGIVFRNNVITHSDEFEPFHWNKHRFFFEKVKNVLIEKNQFENGFNPEKDVSVGERFALRSHKRPTPGVFISQSKNTAVDNIQLHYAEGMGLLAQMSENIFLDGFSVALKGKDDPRYFTTQADATHFSACKGVIVSKNGLYEGMADDAINVHGTYLKIIKRLDAKTVQAQYMHPQAWGFVWGEKGDEVQFLESEKMELLGDNFTTKIASIYAVDQPRAFGAKVFEITFENEIPKEINEKGKFSVENLTWTPEVIFSNNVIRNNRARGALFSTPKKVICENNVFDHTHGTAILLCGDSNGWYETGACREVIIRNNQFINALTSNYQFTNAIISIYPEIPNLEGQEKFFHSGIVIENNTFETFDQPILYAKSTDGIVFRNNVITHSDEFEPFHWNKHRFFFEKVKNVLIEKNQFENGFNPEKDVRIELSEEKGIQIK</sequence>
<dbReference type="InterPro" id="IPR056441">
    <property type="entry name" value="Beta-barrel_GLAA-B_II"/>
</dbReference>
<evidence type="ECO:0000256" key="5">
    <source>
        <dbReference type="ARBA" id="ARBA00022801"/>
    </source>
</evidence>
<evidence type="ECO:0000256" key="2">
    <source>
        <dbReference type="ARBA" id="ARBA00001271"/>
    </source>
</evidence>
<evidence type="ECO:0000256" key="3">
    <source>
        <dbReference type="ARBA" id="ARBA00022729"/>
    </source>
</evidence>
<keyword evidence="10" id="KW-1185">Reference proteome</keyword>
<proteinExistence type="predicted"/>
<keyword evidence="3" id="KW-0732">Signal</keyword>
<dbReference type="InterPro" id="IPR006626">
    <property type="entry name" value="PbH1"/>
</dbReference>
<dbReference type="Proteomes" id="UP000262142">
    <property type="component" value="Unassembled WGS sequence"/>
</dbReference>
<evidence type="ECO:0000259" key="8">
    <source>
        <dbReference type="Pfam" id="PF23764"/>
    </source>
</evidence>
<keyword evidence="5 9" id="KW-0378">Hydrolase</keyword>
<dbReference type="Gene3D" id="2.160.20.10">
    <property type="entry name" value="Single-stranded right-handed beta-helix, Pectin lyase-like"/>
    <property type="match status" value="3"/>
</dbReference>
<organism evidence="9 10">
    <name type="scientific">Candidatus Ornithobacterium hominis</name>
    <dbReference type="NCBI Taxonomy" id="2497989"/>
    <lineage>
        <taxon>Bacteria</taxon>
        <taxon>Pseudomonadati</taxon>
        <taxon>Bacteroidota</taxon>
        <taxon>Flavobacteriia</taxon>
        <taxon>Flavobacteriales</taxon>
        <taxon>Weeksellaceae</taxon>
        <taxon>Ornithobacterium</taxon>
    </lineage>
</organism>
<dbReference type="SUPFAM" id="SSF51126">
    <property type="entry name" value="Pectin lyase-like"/>
    <property type="match status" value="2"/>
</dbReference>
<protein>
    <submittedName>
        <fullName evidence="9">Alpha-1,3-galactosidase B</fullName>
        <ecNumber evidence="9">3.2.1.-</ecNumber>
    </submittedName>
</protein>
<evidence type="ECO:0000256" key="6">
    <source>
        <dbReference type="ARBA" id="ARBA00023295"/>
    </source>
</evidence>
<accession>A0A383TW23</accession>
<feature type="domain" description="GLAA-B beta-barrel" evidence="8">
    <location>
        <begin position="353"/>
        <end position="425"/>
    </location>
</feature>
<dbReference type="EMBL" id="UNSC01000001">
    <property type="protein sequence ID" value="SZD71196.1"/>
    <property type="molecule type" value="Genomic_DNA"/>
</dbReference>
<evidence type="ECO:0000256" key="4">
    <source>
        <dbReference type="ARBA" id="ARBA00022737"/>
    </source>
</evidence>
<dbReference type="InterPro" id="IPR012334">
    <property type="entry name" value="Pectin_lyas_fold"/>
</dbReference>
<reference evidence="9 10" key="1">
    <citation type="submission" date="2018-09" db="EMBL/GenBank/DDBJ databases">
        <authorList>
            <consortium name="Pathogen Informatics"/>
        </authorList>
    </citation>
    <scope>NUCLEOTIDE SEQUENCE [LARGE SCALE GENOMIC DNA]</scope>
    <source>
        <strain evidence="9 10">OH-22767</strain>
    </source>
</reference>
<feature type="domain" description="GLAA-B beta-barrel" evidence="7">
    <location>
        <begin position="152"/>
        <end position="236"/>
    </location>
</feature>
<evidence type="ECO:0000313" key="9">
    <source>
        <dbReference type="EMBL" id="SZD71196.1"/>
    </source>
</evidence>
<dbReference type="InterPro" id="IPR011050">
    <property type="entry name" value="Pectin_lyase_fold/virulence"/>
</dbReference>